<dbReference type="AlphaFoldDB" id="A0A420VQP8"/>
<gene>
    <name evidence="1" type="ORF">D7322_25955</name>
</gene>
<dbReference type="EMBL" id="RBWS01000027">
    <property type="protein sequence ID" value="RKO68652.1"/>
    <property type="molecule type" value="Genomic_DNA"/>
</dbReference>
<dbReference type="OrthoDB" id="9771846at2"/>
<reference evidence="1 2" key="1">
    <citation type="submission" date="2018-10" db="EMBL/GenBank/DDBJ databases">
        <title>Sphingobacterium sp. M05W1-28.</title>
        <authorList>
            <person name="Cai H."/>
        </authorList>
    </citation>
    <scope>NUCLEOTIDE SEQUENCE [LARGE SCALE GENOMIC DNA]</scope>
    <source>
        <strain evidence="1 2">M05W1-28</strain>
    </source>
</reference>
<proteinExistence type="predicted"/>
<organism evidence="1 2">
    <name type="scientific">Sphingobacterium puteale</name>
    <dbReference type="NCBI Taxonomy" id="2420510"/>
    <lineage>
        <taxon>Bacteria</taxon>
        <taxon>Pseudomonadati</taxon>
        <taxon>Bacteroidota</taxon>
        <taxon>Sphingobacteriia</taxon>
        <taxon>Sphingobacteriales</taxon>
        <taxon>Sphingobacteriaceae</taxon>
        <taxon>Sphingobacterium</taxon>
    </lineage>
</organism>
<dbReference type="Proteomes" id="UP000282423">
    <property type="component" value="Unassembled WGS sequence"/>
</dbReference>
<accession>A0A420VQP8</accession>
<evidence type="ECO:0000313" key="1">
    <source>
        <dbReference type="EMBL" id="RKO68652.1"/>
    </source>
</evidence>
<dbReference type="SUPFAM" id="SSF53756">
    <property type="entry name" value="UDP-Glycosyltransferase/glycogen phosphorylase"/>
    <property type="match status" value="1"/>
</dbReference>
<name>A0A420VQP8_9SPHI</name>
<comment type="caution">
    <text evidence="1">The sequence shown here is derived from an EMBL/GenBank/DDBJ whole genome shotgun (WGS) entry which is preliminary data.</text>
</comment>
<dbReference type="RefSeq" id="WP_121127099.1">
    <property type="nucleotide sequence ID" value="NZ_RBWS01000027.1"/>
</dbReference>
<protein>
    <recommendedName>
        <fullName evidence="3">Glycosyltransferase family 1 protein</fullName>
    </recommendedName>
</protein>
<sequence length="342" mass="39756">MKNRVVFFLPKGALFEATAYYCDLIRDAVKKIEGVDEVLYIDTINKIHSEDTVVTIRINDPFAVFRKCKKVIHWFQGIAPEERIMMGDGSLFSRLAAVKYSLMEFILLRKPFFFFFVSQAMKEHYTKKYGVKLDGRSAIMPCYNIPLKIRSFMIENKYNAPNFVYAGGILNWQCVKESLQVYKAFQQHYPNATFTILTKDMSRAYSLIKEVGTKDVLVKYVPLESLQDELSKYKYGFLLRRDHIVNKVSTPTKMNSYLSAGVIPIYTTIVDDFDRNIDLGKFEIKFDSLNVDSILVKLLEFEAKTVDSNLVFQTFKNVFQTYYNDLKNVERISANLQHYLTV</sequence>
<keyword evidence="2" id="KW-1185">Reference proteome</keyword>
<evidence type="ECO:0000313" key="2">
    <source>
        <dbReference type="Proteomes" id="UP000282423"/>
    </source>
</evidence>
<evidence type="ECO:0008006" key="3">
    <source>
        <dbReference type="Google" id="ProtNLM"/>
    </source>
</evidence>